<dbReference type="InterPro" id="IPR015424">
    <property type="entry name" value="PyrdxlP-dep_Trfase"/>
</dbReference>
<protein>
    <submittedName>
        <fullName evidence="6">Erythromycin biosynthesis sensory transduction protein eryC1</fullName>
    </submittedName>
</protein>
<dbReference type="PANTHER" id="PTHR30244:SF36">
    <property type="entry name" value="3-OXO-GLUCOSE-6-PHOSPHATE:GLUTAMATE AMINOTRANSFERASE"/>
    <property type="match status" value="1"/>
</dbReference>
<reference evidence="7" key="1">
    <citation type="submission" date="2018-06" db="EMBL/GenBank/DDBJ databases">
        <title>Aestuariibacter litoralis strain KCTC 52945T.</title>
        <authorList>
            <person name="Li X."/>
            <person name="Salam N."/>
            <person name="Li J.-L."/>
            <person name="Chen Y.-M."/>
            <person name="Yang Z.-W."/>
            <person name="Zhang L.-Y."/>
            <person name="Han M.-X."/>
            <person name="Xiao M."/>
            <person name="Li W.-J."/>
        </authorList>
    </citation>
    <scope>NUCLEOTIDE SEQUENCE [LARGE SCALE GENOMIC DNA]</scope>
    <source>
        <strain evidence="7">KCTC 52945</strain>
    </source>
</reference>
<dbReference type="GO" id="GO:0008483">
    <property type="term" value="F:transaminase activity"/>
    <property type="evidence" value="ECO:0007669"/>
    <property type="project" value="TreeGrafter"/>
</dbReference>
<keyword evidence="1 4" id="KW-0663">Pyridoxal phosphate</keyword>
<keyword evidence="7" id="KW-1185">Reference proteome</keyword>
<comment type="similarity">
    <text evidence="2 5">Belongs to the DegT/DnrJ/EryC1 family.</text>
</comment>
<dbReference type="Pfam" id="PF01041">
    <property type="entry name" value="DegT_DnrJ_EryC1"/>
    <property type="match status" value="2"/>
</dbReference>
<feature type="active site" description="Proton acceptor" evidence="3">
    <location>
        <position position="197"/>
    </location>
</feature>
<dbReference type="EMBL" id="QKVK01000005">
    <property type="protein sequence ID" value="PZF76688.1"/>
    <property type="molecule type" value="Genomic_DNA"/>
</dbReference>
<gene>
    <name evidence="6" type="ORF">DK847_12925</name>
</gene>
<dbReference type="AlphaFoldDB" id="A0A2W2B9C7"/>
<evidence type="ECO:0000256" key="2">
    <source>
        <dbReference type="ARBA" id="ARBA00037999"/>
    </source>
</evidence>
<organism evidence="6 7">
    <name type="scientific">Aestuariivirga litoralis</name>
    <dbReference type="NCBI Taxonomy" id="2650924"/>
    <lineage>
        <taxon>Bacteria</taxon>
        <taxon>Pseudomonadati</taxon>
        <taxon>Pseudomonadota</taxon>
        <taxon>Alphaproteobacteria</taxon>
        <taxon>Hyphomicrobiales</taxon>
        <taxon>Aestuariivirgaceae</taxon>
        <taxon>Aestuariivirga</taxon>
    </lineage>
</organism>
<accession>A0A2W2B9C7</accession>
<proteinExistence type="inferred from homology"/>
<evidence type="ECO:0000256" key="1">
    <source>
        <dbReference type="ARBA" id="ARBA00022898"/>
    </source>
</evidence>
<dbReference type="GO" id="GO:0000271">
    <property type="term" value="P:polysaccharide biosynthetic process"/>
    <property type="evidence" value="ECO:0007669"/>
    <property type="project" value="TreeGrafter"/>
</dbReference>
<evidence type="ECO:0000256" key="3">
    <source>
        <dbReference type="PIRSR" id="PIRSR000390-1"/>
    </source>
</evidence>
<dbReference type="PIRSF" id="PIRSF000390">
    <property type="entry name" value="PLP_StrS"/>
    <property type="match status" value="1"/>
</dbReference>
<dbReference type="GO" id="GO:0030170">
    <property type="term" value="F:pyridoxal phosphate binding"/>
    <property type="evidence" value="ECO:0007669"/>
    <property type="project" value="TreeGrafter"/>
</dbReference>
<evidence type="ECO:0000313" key="7">
    <source>
        <dbReference type="Proteomes" id="UP000248795"/>
    </source>
</evidence>
<dbReference type="Proteomes" id="UP000248795">
    <property type="component" value="Unassembled WGS sequence"/>
</dbReference>
<name>A0A2W2B9C7_9HYPH</name>
<feature type="modified residue" description="N6-(pyridoxal phosphate)lysine" evidence="4">
    <location>
        <position position="197"/>
    </location>
</feature>
<dbReference type="InterPro" id="IPR015421">
    <property type="entry name" value="PyrdxlP-dep_Trfase_major"/>
</dbReference>
<dbReference type="SUPFAM" id="SSF53383">
    <property type="entry name" value="PLP-dependent transferases"/>
    <property type="match status" value="1"/>
</dbReference>
<comment type="caution">
    <text evidence="6">The sequence shown here is derived from an EMBL/GenBank/DDBJ whole genome shotgun (WGS) entry which is preliminary data.</text>
</comment>
<dbReference type="Gene3D" id="3.90.1150.10">
    <property type="entry name" value="Aspartate Aminotransferase, domain 1"/>
    <property type="match status" value="1"/>
</dbReference>
<evidence type="ECO:0000256" key="5">
    <source>
        <dbReference type="RuleBase" id="RU004508"/>
    </source>
</evidence>
<evidence type="ECO:0000313" key="6">
    <source>
        <dbReference type="EMBL" id="PZF76688.1"/>
    </source>
</evidence>
<dbReference type="InterPro" id="IPR000653">
    <property type="entry name" value="DegT/StrS_aminotransferase"/>
</dbReference>
<dbReference type="InterPro" id="IPR015422">
    <property type="entry name" value="PyrdxlP-dep_Trfase_small"/>
</dbReference>
<dbReference type="Gene3D" id="3.40.640.10">
    <property type="entry name" value="Type I PLP-dependent aspartate aminotransferase-like (Major domain)"/>
    <property type="match status" value="2"/>
</dbReference>
<sequence>MAGGERGAVVPVAAAEGLAGAGGRQRHSRPRHRDQAVTRPIPLNDVARLHAPLMPAMRQAMERVLASGWFLRGQETARFEAEWAAFCGQAHCVSCASGTDALTIAAAALGLKRATLQDNTLPLTAIGLHRAGVALALADVGPDGRMAAPHADAVPVLLYGRQPGDGEAGCRLFDAAHAHGWQPGPEAVACWSFYPTKTLGALGDAGAITTNDEGLAQLMRDLAGRDDVLRDGRQLTSRMDELQAAVLRVKLASLPRWLAARQAIGAQYAAQLPPEVQPVSGPGDLQHLAVVRTPRRDALAAFLRARGIETKVHFPQPLHRLAAPWAAHAEAFPGADGWCATVLSLPCFPGLGEDEVSAVTDAVRAFAAEA</sequence>
<dbReference type="PANTHER" id="PTHR30244">
    <property type="entry name" value="TRANSAMINASE"/>
    <property type="match status" value="1"/>
</dbReference>
<evidence type="ECO:0000256" key="4">
    <source>
        <dbReference type="PIRSR" id="PIRSR000390-2"/>
    </source>
</evidence>